<evidence type="ECO:0000313" key="10">
    <source>
        <dbReference type="EMBL" id="NXM57117.1"/>
    </source>
</evidence>
<evidence type="ECO:0000256" key="5">
    <source>
        <dbReference type="ARBA" id="ARBA00022691"/>
    </source>
</evidence>
<dbReference type="InterPro" id="IPR019410">
    <property type="entry name" value="Methyltransf_16"/>
</dbReference>
<dbReference type="GO" id="GO:0008168">
    <property type="term" value="F:methyltransferase activity"/>
    <property type="evidence" value="ECO:0007669"/>
    <property type="project" value="UniProtKB-KW"/>
</dbReference>
<feature type="non-terminal residue" evidence="10">
    <location>
        <position position="1"/>
    </location>
</feature>
<evidence type="ECO:0000256" key="9">
    <source>
        <dbReference type="ARBA" id="ARBA00049497"/>
    </source>
</evidence>
<dbReference type="InterPro" id="IPR029063">
    <property type="entry name" value="SAM-dependent_MTases_sf"/>
</dbReference>
<evidence type="ECO:0000256" key="3">
    <source>
        <dbReference type="ARBA" id="ARBA00022603"/>
    </source>
</evidence>
<dbReference type="Gene3D" id="3.40.50.150">
    <property type="entry name" value="Vaccinia Virus protein VP39"/>
    <property type="match status" value="1"/>
</dbReference>
<dbReference type="GO" id="GO:0032259">
    <property type="term" value="P:methylation"/>
    <property type="evidence" value="ECO:0007669"/>
    <property type="project" value="UniProtKB-KW"/>
</dbReference>
<protein>
    <recommendedName>
        <fullName evidence="7">Protein N-lysine methyltransferase METTL21A</fullName>
    </recommendedName>
    <alternativeName>
        <fullName evidence="8">Methyltransferase-like protein 21A</fullName>
    </alternativeName>
</protein>
<dbReference type="EMBL" id="VXBB01009691">
    <property type="protein sequence ID" value="NXM57117.1"/>
    <property type="molecule type" value="Genomic_DNA"/>
</dbReference>
<keyword evidence="11" id="KW-1185">Reference proteome</keyword>
<evidence type="ECO:0000256" key="2">
    <source>
        <dbReference type="ARBA" id="ARBA00022490"/>
    </source>
</evidence>
<comment type="caution">
    <text evidence="10">The sequence shown here is derived from an EMBL/GenBank/DDBJ whole genome shotgun (WGS) entry which is preliminary data.</text>
</comment>
<comment type="subcellular location">
    <subcellularLocation>
        <location evidence="1">Cytoplasm</location>
    </subcellularLocation>
</comment>
<keyword evidence="4 10" id="KW-0808">Transferase</keyword>
<dbReference type="Pfam" id="PF10294">
    <property type="entry name" value="Methyltransf_16"/>
    <property type="match status" value="1"/>
</dbReference>
<organism evidence="10 11">
    <name type="scientific">Illadopsis cleaveri</name>
    <name type="common">blackcap illadopsis</name>
    <dbReference type="NCBI Taxonomy" id="201329"/>
    <lineage>
        <taxon>Eukaryota</taxon>
        <taxon>Metazoa</taxon>
        <taxon>Chordata</taxon>
        <taxon>Craniata</taxon>
        <taxon>Vertebrata</taxon>
        <taxon>Euteleostomi</taxon>
        <taxon>Archelosauria</taxon>
        <taxon>Archosauria</taxon>
        <taxon>Dinosauria</taxon>
        <taxon>Saurischia</taxon>
        <taxon>Theropoda</taxon>
        <taxon>Coelurosauria</taxon>
        <taxon>Aves</taxon>
        <taxon>Neognathae</taxon>
        <taxon>Neoaves</taxon>
        <taxon>Telluraves</taxon>
        <taxon>Australaves</taxon>
        <taxon>Passeriformes</taxon>
        <taxon>Sylvioidea</taxon>
        <taxon>Timaliidae</taxon>
        <taxon>Illadopsis</taxon>
    </lineage>
</organism>
<sequence length="239" mass="26858">MALVPYEEGGGWAARQLHSPSATFHFASRTIRLQQDWQRLGVAAVVWDAAVVLCAYLEMEGIDLRDRSVIELGAGTGLLGIVVTLLGTKEPVGVRALYSTCCLEGHDCAHVTITDRAAALEFLESNVQANLPPELRPRAMVKELTWGKDLDNFPPGAFDFILGADIVYLEETFAELLQTLEHLCSERTVILLSCRIRYERDLKFLKMLRERFSVSEVHYDSSKDVHIYKAQRGSRKDDF</sequence>
<evidence type="ECO:0000256" key="8">
    <source>
        <dbReference type="ARBA" id="ARBA00041632"/>
    </source>
</evidence>
<keyword evidence="2" id="KW-0963">Cytoplasm</keyword>
<dbReference type="SUPFAM" id="SSF53335">
    <property type="entry name" value="S-adenosyl-L-methionine-dependent methyltransferases"/>
    <property type="match status" value="1"/>
</dbReference>
<proteinExistence type="inferred from homology"/>
<comment type="similarity">
    <text evidence="6">Belongs to the methyltransferase superfamily. METTL21 family.</text>
</comment>
<feature type="non-terminal residue" evidence="10">
    <location>
        <position position="239"/>
    </location>
</feature>
<dbReference type="GO" id="GO:0005829">
    <property type="term" value="C:cytosol"/>
    <property type="evidence" value="ECO:0007669"/>
    <property type="project" value="TreeGrafter"/>
</dbReference>
<keyword evidence="5" id="KW-0949">S-adenosyl-L-methionine</keyword>
<name>A0A7L1BU58_9PASS</name>
<dbReference type="GO" id="GO:0032991">
    <property type="term" value="C:protein-containing complex"/>
    <property type="evidence" value="ECO:0007669"/>
    <property type="project" value="TreeGrafter"/>
</dbReference>
<dbReference type="PANTHER" id="PTHR14614:SF14">
    <property type="entry name" value="PROTEIN N-LYSINE METHYLTRANSFERASE METTL21A"/>
    <property type="match status" value="1"/>
</dbReference>
<evidence type="ECO:0000256" key="1">
    <source>
        <dbReference type="ARBA" id="ARBA00004496"/>
    </source>
</evidence>
<accession>A0A7L1BU58</accession>
<reference evidence="10 11" key="1">
    <citation type="submission" date="2019-09" db="EMBL/GenBank/DDBJ databases">
        <title>Bird 10,000 Genomes (B10K) Project - Family phase.</title>
        <authorList>
            <person name="Zhang G."/>
        </authorList>
    </citation>
    <scope>NUCLEOTIDE SEQUENCE [LARGE SCALE GENOMIC DNA]</scope>
    <source>
        <strain evidence="10">B10K-DU-002-01</strain>
        <tissue evidence="10">Muscle</tissue>
    </source>
</reference>
<evidence type="ECO:0000313" key="11">
    <source>
        <dbReference type="Proteomes" id="UP000534634"/>
    </source>
</evidence>
<evidence type="ECO:0000256" key="4">
    <source>
        <dbReference type="ARBA" id="ARBA00022679"/>
    </source>
</evidence>
<gene>
    <name evidence="10" type="primary">Mettl21a</name>
    <name evidence="10" type="ORF">ILLCLE_R04518</name>
</gene>
<evidence type="ECO:0000256" key="6">
    <source>
        <dbReference type="ARBA" id="ARBA00038029"/>
    </source>
</evidence>
<dbReference type="AlphaFoldDB" id="A0A7L1BU58"/>
<keyword evidence="3 10" id="KW-0489">Methyltransferase</keyword>
<dbReference type="Proteomes" id="UP000534634">
    <property type="component" value="Unassembled WGS sequence"/>
</dbReference>
<comment type="catalytic activity">
    <reaction evidence="9">
        <text>L-lysyl-[protein] + 3 S-adenosyl-L-methionine = N(6),N(6),N(6)-trimethyl-L-lysyl-[protein] + 3 S-adenosyl-L-homocysteine + 3 H(+)</text>
        <dbReference type="Rhea" id="RHEA:54192"/>
        <dbReference type="Rhea" id="RHEA-COMP:9752"/>
        <dbReference type="Rhea" id="RHEA-COMP:13826"/>
        <dbReference type="ChEBI" id="CHEBI:15378"/>
        <dbReference type="ChEBI" id="CHEBI:29969"/>
        <dbReference type="ChEBI" id="CHEBI:57856"/>
        <dbReference type="ChEBI" id="CHEBI:59789"/>
        <dbReference type="ChEBI" id="CHEBI:61961"/>
    </reaction>
    <physiologicalReaction direction="left-to-right" evidence="9">
        <dbReference type="Rhea" id="RHEA:54193"/>
    </physiologicalReaction>
</comment>
<evidence type="ECO:0000256" key="7">
    <source>
        <dbReference type="ARBA" id="ARBA00040801"/>
    </source>
</evidence>
<dbReference type="PANTHER" id="PTHR14614">
    <property type="entry name" value="HEPATOCELLULAR CARCINOMA-ASSOCIATED ANTIGEN"/>
    <property type="match status" value="1"/>
</dbReference>